<gene>
    <name evidence="1" type="ORF">ROLI_011240</name>
</gene>
<evidence type="ECO:0000313" key="1">
    <source>
        <dbReference type="EMBL" id="WVX48046.1"/>
    </source>
</evidence>
<proteinExistence type="predicted"/>
<organism evidence="1 2">
    <name type="scientific">Roseobacter fucihabitans</name>
    <dbReference type="NCBI Taxonomy" id="1537242"/>
    <lineage>
        <taxon>Bacteria</taxon>
        <taxon>Pseudomonadati</taxon>
        <taxon>Pseudomonadota</taxon>
        <taxon>Alphaproteobacteria</taxon>
        <taxon>Rhodobacterales</taxon>
        <taxon>Roseobacteraceae</taxon>
        <taxon>Roseobacter</taxon>
    </lineage>
</organism>
<name>A0ABZ2BPY5_9RHOB</name>
<dbReference type="Proteomes" id="UP001318682">
    <property type="component" value="Chromosome"/>
</dbReference>
<reference evidence="1 2" key="1">
    <citation type="submission" date="2015-07" db="EMBL/GenBank/DDBJ databases">
        <authorList>
            <person name="Voget S."/>
            <person name="Dogs M."/>
            <person name="Brinkhoff T.H."/>
            <person name="Daniel R."/>
        </authorList>
    </citation>
    <scope>NUCLEOTIDE SEQUENCE [LARGE SCALE GENOMIC DNA]</scope>
    <source>
        <strain evidence="1 2">B14</strain>
    </source>
</reference>
<keyword evidence="2" id="KW-1185">Reference proteome</keyword>
<evidence type="ECO:0000313" key="2">
    <source>
        <dbReference type="Proteomes" id="UP001318682"/>
    </source>
</evidence>
<sequence length="140" mass="14814">MSVSTITRPPVLVAICLGIWHRSPKSADPGRQGGILGDEVFCCGINVTGGGRVKARGAGLAWVPCRICQLYRCRDLSAVGACCAYGCGAVLGGLADTSDIALKRGFLTQMMRRVTPEHEGCPSPICGHYANLQRWPKSPA</sequence>
<reference evidence="2" key="2">
    <citation type="submission" date="2024-01" db="EMBL/GenBank/DDBJ databases">
        <title>Roseobacter fucihabitans sp. nov., isolated from the brown alga Fucus spiralis.</title>
        <authorList>
            <person name="Hahnke S."/>
            <person name="Berger M."/>
            <person name="Schlingloff A."/>
            <person name="Athale I."/>
            <person name="Neumann-Schaal M."/>
            <person name="Adenaya A."/>
            <person name="Poehlein A."/>
            <person name="Daniel R."/>
            <person name="Pertersen J."/>
            <person name="Brinkhoff T."/>
        </authorList>
    </citation>
    <scope>NUCLEOTIDE SEQUENCE [LARGE SCALE GENOMIC DNA]</scope>
    <source>
        <strain evidence="2">B14</strain>
    </source>
</reference>
<dbReference type="EMBL" id="CP143423">
    <property type="protein sequence ID" value="WVX48046.1"/>
    <property type="molecule type" value="Genomic_DNA"/>
</dbReference>
<accession>A0ABZ2BPY5</accession>
<protein>
    <submittedName>
        <fullName evidence="1">Uncharacterized protein</fullName>
    </submittedName>
</protein>